<evidence type="ECO:0000256" key="3">
    <source>
        <dbReference type="ARBA" id="ARBA00023163"/>
    </source>
</evidence>
<dbReference type="Proteomes" id="UP001227126">
    <property type="component" value="Unassembled WGS sequence"/>
</dbReference>
<evidence type="ECO:0000256" key="1">
    <source>
        <dbReference type="ARBA" id="ARBA00023015"/>
    </source>
</evidence>
<dbReference type="EMBL" id="JASNJE010000001">
    <property type="protein sequence ID" value="MDK3071818.1"/>
    <property type="molecule type" value="Genomic_DNA"/>
</dbReference>
<keyword evidence="2" id="KW-0238">DNA-binding</keyword>
<feature type="domain" description="HTH marR-type" evidence="4">
    <location>
        <begin position="11"/>
        <end position="144"/>
    </location>
</feature>
<dbReference type="SMART" id="SM00347">
    <property type="entry name" value="HTH_MARR"/>
    <property type="match status" value="1"/>
</dbReference>
<dbReference type="Pfam" id="PF12802">
    <property type="entry name" value="MarR_2"/>
    <property type="match status" value="1"/>
</dbReference>
<dbReference type="Gene3D" id="1.10.10.10">
    <property type="entry name" value="Winged helix-like DNA-binding domain superfamily/Winged helix DNA-binding domain"/>
    <property type="match status" value="1"/>
</dbReference>
<sequence length="166" mass="19020">MIRNWSRDFSRGNPVYQLNMLASVMNDSVQERFLELVGFDIRTIRVLRLIGDSPGITFAEITDRTALERSLTSRLIQNLVKGGLVERRNFKTDARRFGLYITETGKAARARADHLTQIGLDLVFRKLGPDEIAAFVLTMEKLAEWIDSDEFERKMEKAFDSVTFGN</sequence>
<comment type="caution">
    <text evidence="5">The sequence shown here is derived from an EMBL/GenBank/DDBJ whole genome shotgun (WGS) entry which is preliminary data.</text>
</comment>
<protein>
    <submittedName>
        <fullName evidence="5">MarR family winged helix-turn-helix transcriptional regulator</fullName>
    </submittedName>
</protein>
<organism evidence="5 6">
    <name type="scientific">Sedimentitalea xiamensis</name>
    <dbReference type="NCBI Taxonomy" id="3050037"/>
    <lineage>
        <taxon>Bacteria</taxon>
        <taxon>Pseudomonadati</taxon>
        <taxon>Pseudomonadota</taxon>
        <taxon>Alphaproteobacteria</taxon>
        <taxon>Rhodobacterales</taxon>
        <taxon>Paracoccaceae</taxon>
        <taxon>Sedimentitalea</taxon>
    </lineage>
</organism>
<dbReference type="InterPro" id="IPR036388">
    <property type="entry name" value="WH-like_DNA-bd_sf"/>
</dbReference>
<keyword evidence="3" id="KW-0804">Transcription</keyword>
<dbReference type="PANTHER" id="PTHR42756:SF1">
    <property type="entry name" value="TRANSCRIPTIONAL REPRESSOR OF EMRAB OPERON"/>
    <property type="match status" value="1"/>
</dbReference>
<evidence type="ECO:0000313" key="6">
    <source>
        <dbReference type="Proteomes" id="UP001227126"/>
    </source>
</evidence>
<dbReference type="SUPFAM" id="SSF46785">
    <property type="entry name" value="Winged helix' DNA-binding domain"/>
    <property type="match status" value="1"/>
</dbReference>
<dbReference type="RefSeq" id="WP_284483767.1">
    <property type="nucleotide sequence ID" value="NZ_JASNJE010000001.1"/>
</dbReference>
<keyword evidence="6" id="KW-1185">Reference proteome</keyword>
<keyword evidence="1" id="KW-0805">Transcription regulation</keyword>
<evidence type="ECO:0000256" key="2">
    <source>
        <dbReference type="ARBA" id="ARBA00023125"/>
    </source>
</evidence>
<dbReference type="PANTHER" id="PTHR42756">
    <property type="entry name" value="TRANSCRIPTIONAL REGULATOR, MARR"/>
    <property type="match status" value="1"/>
</dbReference>
<dbReference type="InterPro" id="IPR036390">
    <property type="entry name" value="WH_DNA-bd_sf"/>
</dbReference>
<evidence type="ECO:0000313" key="5">
    <source>
        <dbReference type="EMBL" id="MDK3071818.1"/>
    </source>
</evidence>
<accession>A0ABT7F9N5</accession>
<evidence type="ECO:0000259" key="4">
    <source>
        <dbReference type="PROSITE" id="PS50995"/>
    </source>
</evidence>
<dbReference type="PROSITE" id="PS50995">
    <property type="entry name" value="HTH_MARR_2"/>
    <property type="match status" value="1"/>
</dbReference>
<dbReference type="InterPro" id="IPR000835">
    <property type="entry name" value="HTH_MarR-typ"/>
</dbReference>
<name>A0ABT7F9N5_9RHOB</name>
<gene>
    <name evidence="5" type="ORF">QO034_01720</name>
</gene>
<reference evidence="5 6" key="1">
    <citation type="submission" date="2023-05" db="EMBL/GenBank/DDBJ databases">
        <title>Sedimentitalea sp. nov. JM2-8.</title>
        <authorList>
            <person name="Huang J."/>
        </authorList>
    </citation>
    <scope>NUCLEOTIDE SEQUENCE [LARGE SCALE GENOMIC DNA]</scope>
    <source>
        <strain evidence="5 6">JM2-8</strain>
    </source>
</reference>
<proteinExistence type="predicted"/>